<dbReference type="SUPFAM" id="SSF103025">
    <property type="entry name" value="Folate-binding domain"/>
    <property type="match status" value="1"/>
</dbReference>
<dbReference type="AlphaFoldDB" id="A0A382TKL4"/>
<dbReference type="InterPro" id="IPR027266">
    <property type="entry name" value="TrmE/GcvT-like"/>
</dbReference>
<evidence type="ECO:0000313" key="1">
    <source>
        <dbReference type="EMBL" id="SVD22626.1"/>
    </source>
</evidence>
<proteinExistence type="predicted"/>
<protein>
    <submittedName>
        <fullName evidence="1">Uncharacterized protein</fullName>
    </submittedName>
</protein>
<name>A0A382TKL4_9ZZZZ</name>
<dbReference type="Gene3D" id="3.30.1360.120">
    <property type="entry name" value="Probable tRNA modification gtpase trme, domain 1"/>
    <property type="match status" value="1"/>
</dbReference>
<accession>A0A382TKL4</accession>
<feature type="non-terminal residue" evidence="1">
    <location>
        <position position="56"/>
    </location>
</feature>
<gene>
    <name evidence="1" type="ORF">METZ01_LOCUS375480</name>
</gene>
<reference evidence="1" key="1">
    <citation type="submission" date="2018-05" db="EMBL/GenBank/DDBJ databases">
        <authorList>
            <person name="Lanie J.A."/>
            <person name="Ng W.-L."/>
            <person name="Kazmierczak K.M."/>
            <person name="Andrzejewski T.M."/>
            <person name="Davidsen T.M."/>
            <person name="Wayne K.J."/>
            <person name="Tettelin H."/>
            <person name="Glass J.I."/>
            <person name="Rusch D."/>
            <person name="Podicherti R."/>
            <person name="Tsui H.-C.T."/>
            <person name="Winkler M.E."/>
        </authorList>
    </citation>
    <scope>NUCLEOTIDE SEQUENCE</scope>
</reference>
<dbReference type="EMBL" id="UINC01137347">
    <property type="protein sequence ID" value="SVD22626.1"/>
    <property type="molecule type" value="Genomic_DNA"/>
</dbReference>
<organism evidence="1">
    <name type="scientific">marine metagenome</name>
    <dbReference type="NCBI Taxonomy" id="408172"/>
    <lineage>
        <taxon>unclassified sequences</taxon>
        <taxon>metagenomes</taxon>
        <taxon>ecological metagenomes</taxon>
    </lineage>
</organism>
<sequence>MSEELSRESKLASRHRVLGSGLEDWNGMGVAWSYDSNPEDEHDAIREAAGLFDVSA</sequence>